<evidence type="ECO:0000259" key="3">
    <source>
        <dbReference type="Pfam" id="PF01478"/>
    </source>
</evidence>
<dbReference type="GO" id="GO:0005886">
    <property type="term" value="C:plasma membrane"/>
    <property type="evidence" value="ECO:0007669"/>
    <property type="project" value="TreeGrafter"/>
</dbReference>
<dbReference type="PANTHER" id="PTHR30487">
    <property type="entry name" value="TYPE 4 PREPILIN-LIKE PROTEINS LEADER PEPTIDE-PROCESSING ENZYME"/>
    <property type="match status" value="1"/>
</dbReference>
<dbReference type="Proteomes" id="UP000315677">
    <property type="component" value="Unassembled WGS sequence"/>
</dbReference>
<comment type="similarity">
    <text evidence="1">Belongs to the peptidase A24 family.</text>
</comment>
<dbReference type="Gene3D" id="1.20.120.1220">
    <property type="match status" value="1"/>
</dbReference>
<dbReference type="PANTHER" id="PTHR30487:SF0">
    <property type="entry name" value="PREPILIN LEADER PEPTIDASE_N-METHYLTRANSFERASE-RELATED"/>
    <property type="match status" value="1"/>
</dbReference>
<keyword evidence="2" id="KW-0812">Transmembrane</keyword>
<feature type="transmembrane region" description="Helical" evidence="2">
    <location>
        <begin position="130"/>
        <end position="151"/>
    </location>
</feature>
<keyword evidence="4" id="KW-0489">Methyltransferase</keyword>
<dbReference type="OrthoDB" id="2087435at2"/>
<organism evidence="4 5">
    <name type="scientific">Pseudonocardia kunmingensis</name>
    <dbReference type="NCBI Taxonomy" id="630975"/>
    <lineage>
        <taxon>Bacteria</taxon>
        <taxon>Bacillati</taxon>
        <taxon>Actinomycetota</taxon>
        <taxon>Actinomycetes</taxon>
        <taxon>Pseudonocardiales</taxon>
        <taxon>Pseudonocardiaceae</taxon>
        <taxon>Pseudonocardia</taxon>
    </lineage>
</organism>
<feature type="transmembrane region" description="Helical" evidence="2">
    <location>
        <begin position="99"/>
        <end position="118"/>
    </location>
</feature>
<keyword evidence="2" id="KW-0472">Membrane</keyword>
<gene>
    <name evidence="4" type="ORF">FB558_6252</name>
</gene>
<sequence>MSPVASRLVTSALTVALLWGVGGAAAGAVVAAVVTPRLLNHEPPPSRTRLLAGCAAATGLALALLAARFVGIELLAFSCVAAIGIAASAIDLIERRLPSQVLLPCYTLLIGLLLIEAVRTAAPGSFTRAVSAGSAVAGVYLAVALASRGGLGAGDVKLGGLLGIALGWQGWPVVLAGILLAWTAAATTVLIRRRASSVADATIPMGPFLVIGAVLALTTVS</sequence>
<reference evidence="4 5" key="1">
    <citation type="submission" date="2019-06" db="EMBL/GenBank/DDBJ databases">
        <title>Sequencing the genomes of 1000 actinobacteria strains.</title>
        <authorList>
            <person name="Klenk H.-P."/>
        </authorList>
    </citation>
    <scope>NUCLEOTIDE SEQUENCE [LARGE SCALE GENOMIC DNA]</scope>
    <source>
        <strain evidence="4 5">DSM 45301</strain>
    </source>
</reference>
<dbReference type="GO" id="GO:0032259">
    <property type="term" value="P:methylation"/>
    <property type="evidence" value="ECO:0007669"/>
    <property type="project" value="UniProtKB-KW"/>
</dbReference>
<dbReference type="InterPro" id="IPR050882">
    <property type="entry name" value="Prepilin_peptidase/N-MTase"/>
</dbReference>
<dbReference type="GO" id="GO:0004190">
    <property type="term" value="F:aspartic-type endopeptidase activity"/>
    <property type="evidence" value="ECO:0007669"/>
    <property type="project" value="InterPro"/>
</dbReference>
<evidence type="ECO:0000313" key="4">
    <source>
        <dbReference type="EMBL" id="TQM06022.1"/>
    </source>
</evidence>
<evidence type="ECO:0000313" key="5">
    <source>
        <dbReference type="Proteomes" id="UP000315677"/>
    </source>
</evidence>
<feature type="transmembrane region" description="Helical" evidence="2">
    <location>
        <begin position="171"/>
        <end position="191"/>
    </location>
</feature>
<keyword evidence="2" id="KW-1133">Transmembrane helix</keyword>
<feature type="transmembrane region" description="Helical" evidence="2">
    <location>
        <begin position="74"/>
        <end position="93"/>
    </location>
</feature>
<proteinExistence type="inferred from homology"/>
<evidence type="ECO:0000256" key="1">
    <source>
        <dbReference type="ARBA" id="ARBA00005801"/>
    </source>
</evidence>
<protein>
    <submittedName>
        <fullName evidence="4">Leader peptidase (Prepilin peptidase)/N-methyltransferase</fullName>
    </submittedName>
</protein>
<dbReference type="InterPro" id="IPR000045">
    <property type="entry name" value="Prepilin_IV_endopep_pep"/>
</dbReference>
<dbReference type="GO" id="GO:0006465">
    <property type="term" value="P:signal peptide processing"/>
    <property type="evidence" value="ECO:0007669"/>
    <property type="project" value="TreeGrafter"/>
</dbReference>
<feature type="domain" description="Prepilin type IV endopeptidase peptidase" evidence="3">
    <location>
        <begin position="81"/>
        <end position="178"/>
    </location>
</feature>
<name>A0A543D9M0_9PSEU</name>
<keyword evidence="4" id="KW-0808">Transferase</keyword>
<feature type="transmembrane region" description="Helical" evidence="2">
    <location>
        <begin position="203"/>
        <end position="220"/>
    </location>
</feature>
<keyword evidence="5" id="KW-1185">Reference proteome</keyword>
<dbReference type="AlphaFoldDB" id="A0A543D9M0"/>
<dbReference type="EMBL" id="VFPA01000004">
    <property type="protein sequence ID" value="TQM06022.1"/>
    <property type="molecule type" value="Genomic_DNA"/>
</dbReference>
<feature type="transmembrane region" description="Helical" evidence="2">
    <location>
        <begin position="50"/>
        <end position="67"/>
    </location>
</feature>
<dbReference type="Pfam" id="PF01478">
    <property type="entry name" value="Peptidase_A24"/>
    <property type="match status" value="1"/>
</dbReference>
<accession>A0A543D9M0</accession>
<dbReference type="GO" id="GO:0008168">
    <property type="term" value="F:methyltransferase activity"/>
    <property type="evidence" value="ECO:0007669"/>
    <property type="project" value="UniProtKB-KW"/>
</dbReference>
<comment type="caution">
    <text evidence="4">The sequence shown here is derived from an EMBL/GenBank/DDBJ whole genome shotgun (WGS) entry which is preliminary data.</text>
</comment>
<evidence type="ECO:0000256" key="2">
    <source>
        <dbReference type="SAM" id="Phobius"/>
    </source>
</evidence>